<dbReference type="EMBL" id="CP048620">
    <property type="protein sequence ID" value="QPJ64438.1"/>
    <property type="molecule type" value="Genomic_DNA"/>
</dbReference>
<name>A0A7T0C0S6_9BACT</name>
<evidence type="ECO:0000313" key="1">
    <source>
        <dbReference type="EMBL" id="QPJ64438.1"/>
    </source>
</evidence>
<reference evidence="2" key="1">
    <citation type="submission" date="2020-02" db="EMBL/GenBank/DDBJ databases">
        <title>Genomic and physiological characterization of two novel Nitrospinaceae genera.</title>
        <authorList>
            <person name="Mueller A.J."/>
            <person name="Jung M.-Y."/>
            <person name="Strachan C.R."/>
            <person name="Herbold C.W."/>
            <person name="Kirkegaard R.H."/>
            <person name="Daims H."/>
        </authorList>
    </citation>
    <scope>NUCLEOTIDE SEQUENCE [LARGE SCALE GENOMIC DNA]</scope>
</reference>
<dbReference type="KEGG" id="nva:G3M78_03100"/>
<dbReference type="Proteomes" id="UP000594464">
    <property type="component" value="Chromosome"/>
</dbReference>
<gene>
    <name evidence="1" type="ORF">G3M78_03100</name>
</gene>
<dbReference type="AlphaFoldDB" id="A0A7T0C0S6"/>
<evidence type="ECO:0000313" key="2">
    <source>
        <dbReference type="Proteomes" id="UP000594464"/>
    </source>
</evidence>
<accession>A0A7T0C0S6</accession>
<sequence>MNSSIAGHQQKTNNRMPLVRRMCLAIWGALIIASCTNDLFESGNPLAPSAVMFVTPENSTIAAATTLALTITGGVTPYQITDDVAGSGTLTATGQQTFTFSAGVAGTTYTITVVDAEGTTDTAVVDVV</sequence>
<organism evidence="1 2">
    <name type="scientific">Candidatus Nitrohelix vancouverensis</name>
    <dbReference type="NCBI Taxonomy" id="2705534"/>
    <lineage>
        <taxon>Bacteria</taxon>
        <taxon>Pseudomonadati</taxon>
        <taxon>Nitrospinota/Tectimicrobiota group</taxon>
        <taxon>Nitrospinota</taxon>
        <taxon>Nitrospinia</taxon>
        <taxon>Nitrospinales</taxon>
        <taxon>Nitrospinaceae</taxon>
        <taxon>Candidatus Nitrohelix</taxon>
    </lineage>
</organism>
<proteinExistence type="predicted"/>
<protein>
    <submittedName>
        <fullName evidence="1">Uncharacterized protein</fullName>
    </submittedName>
</protein>